<evidence type="ECO:0000256" key="2">
    <source>
        <dbReference type="ARBA" id="ARBA00022840"/>
    </source>
</evidence>
<dbReference type="InterPro" id="IPR042054">
    <property type="entry name" value="YegD-like"/>
</dbReference>
<keyword evidence="1" id="KW-0547">Nucleotide-binding</keyword>
<gene>
    <name evidence="3" type="ORF">PJIAN_1475</name>
</gene>
<dbReference type="RefSeq" id="WP_068701638.1">
    <property type="nucleotide sequence ID" value="NZ_BDCR01000001.1"/>
</dbReference>
<comment type="caution">
    <text evidence="3">The sequence shown here is derived from an EMBL/GenBank/DDBJ whole genome shotgun (WGS) entry which is preliminary data.</text>
</comment>
<dbReference type="Gene3D" id="3.90.640.10">
    <property type="entry name" value="Actin, Chain A, domain 4"/>
    <property type="match status" value="2"/>
</dbReference>
<dbReference type="OrthoDB" id="9807934at2"/>
<dbReference type="AlphaFoldDB" id="A0A170YKZ8"/>
<dbReference type="GO" id="GO:0140662">
    <property type="term" value="F:ATP-dependent protein folding chaperone"/>
    <property type="evidence" value="ECO:0007669"/>
    <property type="project" value="InterPro"/>
</dbReference>
<dbReference type="InterPro" id="IPR043129">
    <property type="entry name" value="ATPase_NBD"/>
</dbReference>
<dbReference type="Pfam" id="PF00012">
    <property type="entry name" value="HSP70"/>
    <property type="match status" value="2"/>
</dbReference>
<dbReference type="Proteomes" id="UP000076586">
    <property type="component" value="Unassembled WGS sequence"/>
</dbReference>
<reference evidence="4" key="1">
    <citation type="submission" date="2016-04" db="EMBL/GenBank/DDBJ databases">
        <title>Draft genome sequence of Paludibacter jiangxiensis strain NM7.</title>
        <authorList>
            <person name="Qiu Y."/>
            <person name="Matsuura N."/>
            <person name="Ohashi A."/>
            <person name="Tourlousse M.D."/>
            <person name="Sekiguchi Y."/>
        </authorList>
    </citation>
    <scope>NUCLEOTIDE SEQUENCE [LARGE SCALE GENOMIC DNA]</scope>
    <source>
        <strain evidence="4">NM7</strain>
    </source>
</reference>
<dbReference type="InterPro" id="IPR013126">
    <property type="entry name" value="Hsp_70_fam"/>
</dbReference>
<reference evidence="4" key="2">
    <citation type="journal article" date="2017" name="Genome Announc.">
        <title>Draft genome sequence of Paludibacter jiangxiensis NM7(T), a propionate-producing fermentative bacterium.</title>
        <authorList>
            <person name="Qiu Y.-L."/>
            <person name="Tourlousse D.M."/>
            <person name="Matsuura N."/>
            <person name="Ohashi A."/>
            <person name="Sekiguchi Y."/>
        </authorList>
    </citation>
    <scope>NUCLEOTIDE SEQUENCE [LARGE SCALE GENOMIC DNA]</scope>
    <source>
        <strain evidence="4">NM7</strain>
    </source>
</reference>
<dbReference type="STRING" id="681398.PJIAN_1475"/>
<proteinExistence type="predicted"/>
<keyword evidence="2" id="KW-0067">ATP-binding</keyword>
<keyword evidence="4" id="KW-1185">Reference proteome</keyword>
<accession>A0A170YKZ8</accession>
<organism evidence="3 4">
    <name type="scientific">Paludibacter jiangxiensis</name>
    <dbReference type="NCBI Taxonomy" id="681398"/>
    <lineage>
        <taxon>Bacteria</taxon>
        <taxon>Pseudomonadati</taxon>
        <taxon>Bacteroidota</taxon>
        <taxon>Bacteroidia</taxon>
        <taxon>Bacteroidales</taxon>
        <taxon>Paludibacteraceae</taxon>
        <taxon>Paludibacter</taxon>
    </lineage>
</organism>
<sequence length="412" mass="46317">MALNKLNCGLDFGTSNTAIALTDRNTQKNVLLEHDSSVLFFDDTNDLSYAVGKEAVDKYIASQMKGRLLKSVKTLLKQKKFTHTYIFGKKFTPDELVTLIISHFKEQAEKAIGSTIDEVTLGRPVIFSDDPEKERTAVRRLLNAAANAGFKEVKLLFEPIAAAFTYESTLNRSERVLVADIGGGTSDFTIMNLGPDRINATDRKDDIIANSGVYVGGDSFDAQLMWHKLTPLLGRGVTYKTYDNELEIPISIFRELNRWERSFLLKDTKMRRDLNGYYVFSGKNSKLSDLMTLIDNNLVYALYKQIEKSKIDLSEQTETSLRFQMQSIDINALINRADFSMFIREEIRSIEECVLNMLDKVNMKPSDIDTVFLTGGSASVVSVRSLFESLFGAEKINTGDHFKSIAYGLSLS</sequence>
<dbReference type="PANTHER" id="PTHR19375">
    <property type="entry name" value="HEAT SHOCK PROTEIN 70KDA"/>
    <property type="match status" value="1"/>
</dbReference>
<dbReference type="CDD" id="cd10231">
    <property type="entry name" value="ASKHA_NBD_HSP70_YegD-like"/>
    <property type="match status" value="1"/>
</dbReference>
<dbReference type="GO" id="GO:0005524">
    <property type="term" value="F:ATP binding"/>
    <property type="evidence" value="ECO:0007669"/>
    <property type="project" value="UniProtKB-KW"/>
</dbReference>
<name>A0A170YKZ8_9BACT</name>
<evidence type="ECO:0000256" key="1">
    <source>
        <dbReference type="ARBA" id="ARBA00022741"/>
    </source>
</evidence>
<evidence type="ECO:0000313" key="3">
    <source>
        <dbReference type="EMBL" id="GAT61888.1"/>
    </source>
</evidence>
<dbReference type="EMBL" id="BDCR01000001">
    <property type="protein sequence ID" value="GAT61888.1"/>
    <property type="molecule type" value="Genomic_DNA"/>
</dbReference>
<protein>
    <submittedName>
        <fullName evidence="3">Hypothetical chaperone protein</fullName>
    </submittedName>
</protein>
<evidence type="ECO:0000313" key="4">
    <source>
        <dbReference type="Proteomes" id="UP000076586"/>
    </source>
</evidence>
<dbReference type="SUPFAM" id="SSF53067">
    <property type="entry name" value="Actin-like ATPase domain"/>
    <property type="match status" value="2"/>
</dbReference>
<dbReference type="Gene3D" id="3.30.420.40">
    <property type="match status" value="4"/>
</dbReference>